<sequence>MGVTVIFSRNIRPSLSFPMAKSYYRLGDWRRNVLLITAAASLGLGLPACSDNSRSSESSDGEWSADDSYSEGVITEMTEVKPDDWKITAERPAGKEEVAAILHHLDGRVDTLQGQALQRQMQDYSRQYPENRVRSTGMMDVLMWSGIGYMAGRFLTPQPGYYANPGLMQQNMGWRNRVENERRRGSSFFGRGFTGNRQSPASTGIRPSPTVTRSTGYGRSSIRSSAPGSGRSSGFGSRGYGGRGFGG</sequence>
<gene>
    <name evidence="3" type="ORF">Hsw_1270</name>
</gene>
<dbReference type="HOGENOM" id="CLU_1238806_0_0_10"/>
<dbReference type="PATRIC" id="fig|1227739.3.peg.1509"/>
<evidence type="ECO:0000313" key="3">
    <source>
        <dbReference type="EMBL" id="AHJ96865.1"/>
    </source>
</evidence>
<evidence type="ECO:0000259" key="2">
    <source>
        <dbReference type="Pfam" id="PF26303"/>
    </source>
</evidence>
<evidence type="ECO:0000313" key="4">
    <source>
        <dbReference type="Proteomes" id="UP000019423"/>
    </source>
</evidence>
<dbReference type="Proteomes" id="UP000019423">
    <property type="component" value="Chromosome"/>
</dbReference>
<dbReference type="EMBL" id="CP007145">
    <property type="protein sequence ID" value="AHJ96865.1"/>
    <property type="molecule type" value="Genomic_DNA"/>
</dbReference>
<keyword evidence="4" id="KW-1185">Reference proteome</keyword>
<feature type="compositionally biased region" description="Low complexity" evidence="1">
    <location>
        <begin position="218"/>
        <end position="230"/>
    </location>
</feature>
<feature type="region of interest" description="Disordered" evidence="1">
    <location>
        <begin position="49"/>
        <end position="68"/>
    </location>
</feature>
<reference evidence="3 4" key="1">
    <citation type="submission" date="2014-01" db="EMBL/GenBank/DDBJ databases">
        <title>Complete genome sequence of ionizing-radiation resistance bacterium Hymenobacter swuensis DY53.</title>
        <authorList>
            <person name="Jung J.-H."/>
            <person name="Jeong S.-W."/>
            <person name="Joe M.-H."/>
            <person name="Cho y.-j."/>
            <person name="Kim M.-K."/>
            <person name="Lim S.-Y."/>
        </authorList>
    </citation>
    <scope>NUCLEOTIDE SEQUENCE [LARGE SCALE GENOMIC DNA]</scope>
    <source>
        <strain evidence="3 4">DY53</strain>
    </source>
</reference>
<dbReference type="KEGG" id="hsw:Hsw_1270"/>
<feature type="compositionally biased region" description="Gly residues" evidence="1">
    <location>
        <begin position="231"/>
        <end position="247"/>
    </location>
</feature>
<protein>
    <recommendedName>
        <fullName evidence="2">UPF0323 domain-containing protein</fullName>
    </recommendedName>
</protein>
<accession>W8F531</accession>
<feature type="domain" description="UPF0323" evidence="2">
    <location>
        <begin position="73"/>
        <end position="187"/>
    </location>
</feature>
<proteinExistence type="predicted"/>
<feature type="region of interest" description="Disordered" evidence="1">
    <location>
        <begin position="185"/>
        <end position="247"/>
    </location>
</feature>
<dbReference type="AlphaFoldDB" id="W8F531"/>
<feature type="compositionally biased region" description="Acidic residues" evidence="1">
    <location>
        <begin position="59"/>
        <end position="68"/>
    </location>
</feature>
<evidence type="ECO:0000256" key="1">
    <source>
        <dbReference type="SAM" id="MobiDB-lite"/>
    </source>
</evidence>
<dbReference type="STRING" id="1227739.Hsw_1270"/>
<name>W8F531_9BACT</name>
<organism evidence="3 4">
    <name type="scientific">Hymenobacter swuensis DY53</name>
    <dbReference type="NCBI Taxonomy" id="1227739"/>
    <lineage>
        <taxon>Bacteria</taxon>
        <taxon>Pseudomonadati</taxon>
        <taxon>Bacteroidota</taxon>
        <taxon>Cytophagia</taxon>
        <taxon>Cytophagales</taxon>
        <taxon>Hymenobacteraceae</taxon>
        <taxon>Hymenobacter</taxon>
    </lineage>
</organism>
<dbReference type="eggNOG" id="ENOG502ZIB8">
    <property type="taxonomic scope" value="Bacteria"/>
</dbReference>
<dbReference type="InterPro" id="IPR059092">
    <property type="entry name" value="UPF0323_dom"/>
</dbReference>
<dbReference type="Pfam" id="PF26303">
    <property type="entry name" value="UPF0323"/>
    <property type="match status" value="1"/>
</dbReference>